<dbReference type="Pfam" id="PF12844">
    <property type="entry name" value="HTH_19"/>
    <property type="match status" value="1"/>
</dbReference>
<protein>
    <submittedName>
        <fullName evidence="2">Helix-turn-helix domain-containing protein</fullName>
    </submittedName>
</protein>
<reference evidence="2" key="1">
    <citation type="submission" date="2022-09" db="EMBL/GenBank/DDBJ databases">
        <title>Culturomic study of gut microbiota in children with autism spectrum disorder.</title>
        <authorList>
            <person name="Efimov B.A."/>
            <person name="Chaplin A.V."/>
            <person name="Sokolova S.R."/>
            <person name="Pikina A.P."/>
            <person name="Korzhanova M."/>
            <person name="Belova V."/>
            <person name="Korostin D."/>
        </authorList>
    </citation>
    <scope>NUCLEOTIDE SEQUENCE</scope>
    <source>
        <strain evidence="2">ASD5510</strain>
    </source>
</reference>
<dbReference type="GO" id="GO:0003677">
    <property type="term" value="F:DNA binding"/>
    <property type="evidence" value="ECO:0007669"/>
    <property type="project" value="InterPro"/>
</dbReference>
<dbReference type="Proteomes" id="UP001065549">
    <property type="component" value="Unassembled WGS sequence"/>
</dbReference>
<dbReference type="InterPro" id="IPR001387">
    <property type="entry name" value="Cro/C1-type_HTH"/>
</dbReference>
<dbReference type="InterPro" id="IPR010982">
    <property type="entry name" value="Lambda_DNA-bd_dom_sf"/>
</dbReference>
<sequence>MDIYERIKHVRKDHLGLSQSKFGERLGVSRDMINNIENNRLARPDQKEPIYKLICKEFGISYKWLIHGIGEMDADDSNEAQAIVDSIMTSDDDFAKSVIVAFAKLGEDEWKTVKKIVDEIKKSPD</sequence>
<evidence type="ECO:0000313" key="3">
    <source>
        <dbReference type="Proteomes" id="UP001065549"/>
    </source>
</evidence>
<name>A0A9J6QZ58_9FIRM</name>
<dbReference type="RefSeq" id="WP_269478815.1">
    <property type="nucleotide sequence ID" value="NZ_JAOSHN010000014.1"/>
</dbReference>
<organism evidence="2 3">
    <name type="scientific">Hominibacterium faecale</name>
    <dbReference type="NCBI Taxonomy" id="2839743"/>
    <lineage>
        <taxon>Bacteria</taxon>
        <taxon>Bacillati</taxon>
        <taxon>Bacillota</taxon>
        <taxon>Clostridia</taxon>
        <taxon>Peptostreptococcales</taxon>
        <taxon>Anaerovoracaceae</taxon>
        <taxon>Hominibacterium</taxon>
    </lineage>
</organism>
<dbReference type="AlphaFoldDB" id="A0A9J6QZ58"/>
<feature type="domain" description="HTH cro/C1-type" evidence="1">
    <location>
        <begin position="7"/>
        <end position="65"/>
    </location>
</feature>
<dbReference type="EMBL" id="JAOSHN010000014">
    <property type="protein sequence ID" value="MCU7380819.1"/>
    <property type="molecule type" value="Genomic_DNA"/>
</dbReference>
<evidence type="ECO:0000313" key="2">
    <source>
        <dbReference type="EMBL" id="MCU7380819.1"/>
    </source>
</evidence>
<accession>A0A9J6QZ58</accession>
<keyword evidence="3" id="KW-1185">Reference proteome</keyword>
<dbReference type="SUPFAM" id="SSF47413">
    <property type="entry name" value="lambda repressor-like DNA-binding domains"/>
    <property type="match status" value="1"/>
</dbReference>
<dbReference type="PROSITE" id="PS50943">
    <property type="entry name" value="HTH_CROC1"/>
    <property type="match status" value="1"/>
</dbReference>
<proteinExistence type="predicted"/>
<gene>
    <name evidence="2" type="ORF">OBO34_21120</name>
</gene>
<evidence type="ECO:0000259" key="1">
    <source>
        <dbReference type="PROSITE" id="PS50943"/>
    </source>
</evidence>
<comment type="caution">
    <text evidence="2">The sequence shown here is derived from an EMBL/GenBank/DDBJ whole genome shotgun (WGS) entry which is preliminary data.</text>
</comment>
<dbReference type="SMART" id="SM00530">
    <property type="entry name" value="HTH_XRE"/>
    <property type="match status" value="1"/>
</dbReference>
<dbReference type="CDD" id="cd00093">
    <property type="entry name" value="HTH_XRE"/>
    <property type="match status" value="1"/>
</dbReference>
<dbReference type="Gene3D" id="1.10.260.40">
    <property type="entry name" value="lambda repressor-like DNA-binding domains"/>
    <property type="match status" value="1"/>
</dbReference>